<dbReference type="InterPro" id="IPR005838">
    <property type="entry name" value="T3SS_IM_P"/>
</dbReference>
<keyword evidence="5 7" id="KW-1133">Transmembrane helix</keyword>
<dbReference type="NCBIfam" id="NF009438">
    <property type="entry name" value="PRK12797.1"/>
    <property type="match status" value="1"/>
</dbReference>
<feature type="transmembrane region" description="Helical" evidence="7">
    <location>
        <begin position="196"/>
        <end position="218"/>
    </location>
</feature>
<dbReference type="EMBL" id="BPQR01000035">
    <property type="protein sequence ID" value="GJE06780.1"/>
    <property type="molecule type" value="Genomic_DNA"/>
</dbReference>
<proteinExistence type="inferred from homology"/>
<comment type="caution">
    <text evidence="8">The sequence shown here is derived from an EMBL/GenBank/DDBJ whole genome shotgun (WGS) entry which is preliminary data.</text>
</comment>
<dbReference type="PROSITE" id="PS01060">
    <property type="entry name" value="FLIP_1"/>
    <property type="match status" value="1"/>
</dbReference>
<dbReference type="PROSITE" id="PS01061">
    <property type="entry name" value="FLIP_2"/>
    <property type="match status" value="1"/>
</dbReference>
<feature type="transmembrane region" description="Helical" evidence="7">
    <location>
        <begin position="160"/>
        <end position="184"/>
    </location>
</feature>
<evidence type="ECO:0000256" key="3">
    <source>
        <dbReference type="ARBA" id="ARBA00022475"/>
    </source>
</evidence>
<dbReference type="Pfam" id="PF00813">
    <property type="entry name" value="FliP"/>
    <property type="match status" value="1"/>
</dbReference>
<evidence type="ECO:0000313" key="8">
    <source>
        <dbReference type="EMBL" id="GJE06780.1"/>
    </source>
</evidence>
<feature type="transmembrane region" description="Helical" evidence="7">
    <location>
        <begin position="54"/>
        <end position="72"/>
    </location>
</feature>
<keyword evidence="4 7" id="KW-0812">Transmembrane</keyword>
<feature type="transmembrane region" description="Helical" evidence="7">
    <location>
        <begin position="7"/>
        <end position="34"/>
    </location>
</feature>
<dbReference type="NCBIfam" id="TIGR01102">
    <property type="entry name" value="yscR"/>
    <property type="match status" value="1"/>
</dbReference>
<dbReference type="PRINTS" id="PR01302">
    <property type="entry name" value="TYPE3IMPPROT"/>
</dbReference>
<keyword evidence="9" id="KW-1185">Reference proteome</keyword>
<evidence type="ECO:0000256" key="2">
    <source>
        <dbReference type="ARBA" id="ARBA00006257"/>
    </source>
</evidence>
<evidence type="ECO:0000256" key="5">
    <source>
        <dbReference type="ARBA" id="ARBA00022989"/>
    </source>
</evidence>
<organism evidence="8 9">
    <name type="scientific">Methylobacterium jeotgali</name>
    <dbReference type="NCBI Taxonomy" id="381630"/>
    <lineage>
        <taxon>Bacteria</taxon>
        <taxon>Pseudomonadati</taxon>
        <taxon>Pseudomonadota</taxon>
        <taxon>Alphaproteobacteria</taxon>
        <taxon>Hyphomicrobiales</taxon>
        <taxon>Methylobacteriaceae</taxon>
        <taxon>Methylobacterium</taxon>
    </lineage>
</organism>
<reference evidence="8" key="1">
    <citation type="journal article" date="2021" name="Front. Microbiol.">
        <title>Comprehensive Comparative Genomics and Phenotyping of Methylobacterium Species.</title>
        <authorList>
            <person name="Alessa O."/>
            <person name="Ogura Y."/>
            <person name="Fujitani Y."/>
            <person name="Takami H."/>
            <person name="Hayashi T."/>
            <person name="Sahin N."/>
            <person name="Tani A."/>
        </authorList>
    </citation>
    <scope>NUCLEOTIDE SEQUENCE</scope>
    <source>
        <strain evidence="8">LMG 23639</strain>
    </source>
</reference>
<comment type="subcellular location">
    <subcellularLocation>
        <location evidence="1">Cell membrane</location>
        <topology evidence="1">Multi-pass membrane protein</topology>
    </subcellularLocation>
</comment>
<name>A0ABQ4SU87_9HYPH</name>
<evidence type="ECO:0000256" key="7">
    <source>
        <dbReference type="RuleBase" id="RU362070"/>
    </source>
</evidence>
<dbReference type="RefSeq" id="WP_238275666.1">
    <property type="nucleotide sequence ID" value="NZ_BPQR01000035.1"/>
</dbReference>
<gene>
    <name evidence="8" type="primary">spaP</name>
    <name evidence="8" type="ORF">AOPFMNJM_2102</name>
</gene>
<dbReference type="PANTHER" id="PTHR30587:SF2">
    <property type="entry name" value="SURFACE PRESENTATION OF ANTIGENS PROTEIN SPAP"/>
    <property type="match status" value="1"/>
</dbReference>
<protein>
    <submittedName>
        <fullName evidence="8">Surface presentation of antigens protein SpaP</fullName>
    </submittedName>
</protein>
<evidence type="ECO:0000256" key="6">
    <source>
        <dbReference type="ARBA" id="ARBA00023136"/>
    </source>
</evidence>
<keyword evidence="3 7" id="KW-1003">Cell membrane</keyword>
<dbReference type="InterPro" id="IPR005773">
    <property type="entry name" value="T3SS_YscR-like"/>
</dbReference>
<evidence type="ECO:0000313" key="9">
    <source>
        <dbReference type="Proteomes" id="UP001055102"/>
    </source>
</evidence>
<sequence>MAEVQPGILALLAVTLGLGLTAFVVVTTTAFMKISIVLFLVRNALGAQQVPPNIVLYGAALILTVYISAPVAEQVFQRAADPQLSYRTVDDYMAAGKRIQEPIREHLSRFTSPEQRQFFLEATQRVWPEGSRASAGPDDLQILVPAFLISELKRAFEIGFLLYLPFIVIDLVVTTILMAMGMSMVSPTVISIPFKLFLFIAIDGWSRLMHGLVLSYAIPS</sequence>
<evidence type="ECO:0000256" key="1">
    <source>
        <dbReference type="ARBA" id="ARBA00004651"/>
    </source>
</evidence>
<dbReference type="Proteomes" id="UP001055102">
    <property type="component" value="Unassembled WGS sequence"/>
</dbReference>
<comment type="similarity">
    <text evidence="2 7">Belongs to the FliP/MopC/SpaP family.</text>
</comment>
<evidence type="ECO:0000256" key="4">
    <source>
        <dbReference type="ARBA" id="ARBA00022692"/>
    </source>
</evidence>
<reference evidence="8" key="2">
    <citation type="submission" date="2021-08" db="EMBL/GenBank/DDBJ databases">
        <authorList>
            <person name="Tani A."/>
            <person name="Ola A."/>
            <person name="Ogura Y."/>
            <person name="Katsura K."/>
            <person name="Hayashi T."/>
        </authorList>
    </citation>
    <scope>NUCLEOTIDE SEQUENCE</scope>
    <source>
        <strain evidence="8">LMG 23639</strain>
    </source>
</reference>
<keyword evidence="6 7" id="KW-0472">Membrane</keyword>
<dbReference type="PANTHER" id="PTHR30587">
    <property type="entry name" value="FLAGELLAR BIOSYNTHETIC PROTEIN FLIP"/>
    <property type="match status" value="1"/>
</dbReference>
<accession>A0ABQ4SU87</accession>